<gene>
    <name evidence="2" type="ORF">QQ91_0000145</name>
</gene>
<keyword evidence="3" id="KW-1185">Reference proteome</keyword>
<dbReference type="EMBL" id="JTHE03000003">
    <property type="protein sequence ID" value="MCM1981245.1"/>
    <property type="molecule type" value="Genomic_DNA"/>
</dbReference>
<protein>
    <submittedName>
        <fullName evidence="2">Glycosyltransferase family 4 protein</fullName>
    </submittedName>
</protein>
<dbReference type="CDD" id="cd03801">
    <property type="entry name" value="GT4_PimA-like"/>
    <property type="match status" value="1"/>
</dbReference>
<dbReference type="AlphaFoldDB" id="A0ABD4SXJ3"/>
<evidence type="ECO:0000259" key="1">
    <source>
        <dbReference type="Pfam" id="PF00534"/>
    </source>
</evidence>
<reference evidence="2 3" key="1">
    <citation type="journal article" date="2015" name="Genome Announc.">
        <title>Draft Genome Sequence of Filamentous Marine Cyanobacterium Lyngbya confervoides Strain BDU141951.</title>
        <authorList>
            <person name="Chandrababunaidu M.M."/>
            <person name="Sen D."/>
            <person name="Tripathy S."/>
        </authorList>
    </citation>
    <scope>NUCLEOTIDE SEQUENCE [LARGE SCALE GENOMIC DNA]</scope>
    <source>
        <strain evidence="2 3">BDU141951</strain>
    </source>
</reference>
<dbReference type="PANTHER" id="PTHR12526">
    <property type="entry name" value="GLYCOSYLTRANSFERASE"/>
    <property type="match status" value="1"/>
</dbReference>
<evidence type="ECO:0000313" key="3">
    <source>
        <dbReference type="Proteomes" id="UP000031561"/>
    </source>
</evidence>
<dbReference type="InterPro" id="IPR001296">
    <property type="entry name" value="Glyco_trans_1"/>
</dbReference>
<dbReference type="PANTHER" id="PTHR12526:SF634">
    <property type="entry name" value="BLL3361 PROTEIN"/>
    <property type="match status" value="1"/>
</dbReference>
<sequence>MTRVFLICSGLGHIQRGYESFTKECFEALATDPALDITLFQGRETSISNAIALWNLPRNHAFTKQVAGLFSKYLTFGDPYFLEQASFCFSLIPYLHLKKPDVILFSDFALGTMLWHWRRMTKLPYRLLFSNGAPNGPPFSRMDHVQHLTPIHYQAALDAGEPVSKHSLIPYGIQINQEYSPLASDERDALRQKLELLIDRPLILSVAAINNTHKRMDYLIREVASLPEPRPYLLLLGQMEQESLEVLQLGNQLLGAEHFQAKTVSSAEVADYYKVADLYVLASLSEGFGRVLLEAMGHGLPCLVHDYGVSRHVLKDHGFFADFTTAGALTKLIQSVLDQVDNEAKNVRHQVVYDRFSWDKLAPAYAQMIHQCAAETN</sequence>
<comment type="caution">
    <text evidence="2">The sequence shown here is derived from an EMBL/GenBank/DDBJ whole genome shotgun (WGS) entry which is preliminary data.</text>
</comment>
<dbReference type="Pfam" id="PF00534">
    <property type="entry name" value="Glycos_transf_1"/>
    <property type="match status" value="1"/>
</dbReference>
<dbReference type="Proteomes" id="UP000031561">
    <property type="component" value="Unassembled WGS sequence"/>
</dbReference>
<organism evidence="2 3">
    <name type="scientific">Lyngbya confervoides BDU141951</name>
    <dbReference type="NCBI Taxonomy" id="1574623"/>
    <lineage>
        <taxon>Bacteria</taxon>
        <taxon>Bacillati</taxon>
        <taxon>Cyanobacteriota</taxon>
        <taxon>Cyanophyceae</taxon>
        <taxon>Oscillatoriophycideae</taxon>
        <taxon>Oscillatoriales</taxon>
        <taxon>Microcoleaceae</taxon>
        <taxon>Lyngbya</taxon>
    </lineage>
</organism>
<name>A0ABD4SXJ3_9CYAN</name>
<evidence type="ECO:0000313" key="2">
    <source>
        <dbReference type="EMBL" id="MCM1981245.1"/>
    </source>
</evidence>
<dbReference type="SUPFAM" id="SSF53756">
    <property type="entry name" value="UDP-Glycosyltransferase/glycogen phosphorylase"/>
    <property type="match status" value="1"/>
</dbReference>
<accession>A0ABD4SXJ3</accession>
<dbReference type="Gene3D" id="3.40.50.2000">
    <property type="entry name" value="Glycogen Phosphorylase B"/>
    <property type="match status" value="1"/>
</dbReference>
<proteinExistence type="predicted"/>
<feature type="domain" description="Glycosyl transferase family 1" evidence="1">
    <location>
        <begin position="187"/>
        <end position="340"/>
    </location>
</feature>
<dbReference type="RefSeq" id="WP_166283746.1">
    <property type="nucleotide sequence ID" value="NZ_JTHE03000003.1"/>
</dbReference>